<feature type="chain" id="PRO_5004233620" evidence="3">
    <location>
        <begin position="22"/>
        <end position="382"/>
    </location>
</feature>
<feature type="domain" description="Leucine-binding protein" evidence="4">
    <location>
        <begin position="23"/>
        <end position="375"/>
    </location>
</feature>
<dbReference type="KEGG" id="dar:Daro_0524"/>
<reference evidence="5" key="1">
    <citation type="submission" date="2005-08" db="EMBL/GenBank/DDBJ databases">
        <title>Complete sequence of Dechloromonas aromatica RCB.</title>
        <authorList>
            <person name="Salinero K.K."/>
            <person name="Copeland A."/>
            <person name="Lucas S."/>
            <person name="Lapidus A."/>
            <person name="Barry K."/>
            <person name="Detter J.C."/>
            <person name="Glavina T."/>
            <person name="Hammon N."/>
            <person name="Israni S."/>
            <person name="Pitluck S."/>
            <person name="Di Bartolo G."/>
            <person name="Trong S."/>
            <person name="Schmutz J."/>
            <person name="Larimer F."/>
            <person name="Land M."/>
            <person name="Ivanova N."/>
            <person name="Richardson P."/>
        </authorList>
    </citation>
    <scope>NUCLEOTIDE SEQUENCE</scope>
    <source>
        <strain evidence="5">RCB</strain>
    </source>
</reference>
<dbReference type="OrthoDB" id="5290698at2"/>
<dbReference type="HOGENOM" id="CLU_027128_0_1_4"/>
<name>Q47IQ0_DECAR</name>
<dbReference type="EMBL" id="CP000089">
    <property type="protein sequence ID" value="AAZ45281.1"/>
    <property type="molecule type" value="Genomic_DNA"/>
</dbReference>
<evidence type="ECO:0000313" key="5">
    <source>
        <dbReference type="EMBL" id="AAZ45281.1"/>
    </source>
</evidence>
<dbReference type="InterPro" id="IPR028081">
    <property type="entry name" value="Leu-bd"/>
</dbReference>
<comment type="similarity">
    <text evidence="1">Belongs to the leucine-binding protein family.</text>
</comment>
<feature type="signal peptide" evidence="3">
    <location>
        <begin position="1"/>
        <end position="21"/>
    </location>
</feature>
<dbReference type="InterPro" id="IPR028082">
    <property type="entry name" value="Peripla_BP_I"/>
</dbReference>
<evidence type="ECO:0000256" key="2">
    <source>
        <dbReference type="ARBA" id="ARBA00022729"/>
    </source>
</evidence>
<dbReference type="PANTHER" id="PTHR30483:SF38">
    <property type="entry name" value="BLR7848 PROTEIN"/>
    <property type="match status" value="1"/>
</dbReference>
<accession>Q47IQ0</accession>
<dbReference type="eggNOG" id="COG0683">
    <property type="taxonomic scope" value="Bacteria"/>
</dbReference>
<dbReference type="AlphaFoldDB" id="Q47IQ0"/>
<protein>
    <submittedName>
        <fullName evidence="5">Amino acid/amide ABC transporter substrate-binding protein, HAAT family</fullName>
    </submittedName>
</protein>
<evidence type="ECO:0000259" key="4">
    <source>
        <dbReference type="Pfam" id="PF13458"/>
    </source>
</evidence>
<evidence type="ECO:0000256" key="3">
    <source>
        <dbReference type="SAM" id="SignalP"/>
    </source>
</evidence>
<proteinExistence type="inferred from homology"/>
<dbReference type="STRING" id="159087.Daro_0524"/>
<dbReference type="SUPFAM" id="SSF53822">
    <property type="entry name" value="Periplasmic binding protein-like I"/>
    <property type="match status" value="1"/>
</dbReference>
<gene>
    <name evidence="5" type="ordered locus">Daro_0524</name>
</gene>
<dbReference type="InterPro" id="IPR051010">
    <property type="entry name" value="BCAA_transport"/>
</dbReference>
<dbReference type="CDD" id="cd06333">
    <property type="entry name" value="PBP1_ABC_RPA1789-like"/>
    <property type="match status" value="1"/>
</dbReference>
<dbReference type="PANTHER" id="PTHR30483">
    <property type="entry name" value="LEUCINE-SPECIFIC-BINDING PROTEIN"/>
    <property type="match status" value="1"/>
</dbReference>
<dbReference type="Gene3D" id="3.40.50.2300">
    <property type="match status" value="2"/>
</dbReference>
<keyword evidence="2 3" id="KW-0732">Signal</keyword>
<organism evidence="5">
    <name type="scientific">Dechloromonas aromatica (strain RCB)</name>
    <dbReference type="NCBI Taxonomy" id="159087"/>
    <lineage>
        <taxon>Bacteria</taxon>
        <taxon>Pseudomonadati</taxon>
        <taxon>Pseudomonadota</taxon>
        <taxon>Betaproteobacteria</taxon>
        <taxon>Rhodocyclales</taxon>
        <taxon>Azonexaceae</taxon>
        <taxon>Dechloromonas</taxon>
    </lineage>
</organism>
<evidence type="ECO:0000256" key="1">
    <source>
        <dbReference type="ARBA" id="ARBA00010062"/>
    </source>
</evidence>
<sequence length="382" mass="40317">MLCRKLSSLALLLLASTVALADIRIGVIASSTGPTAVVGIPQKNTVALLPTEIGGQKVEYIVLDDASDPTNAVTGVKKLISEHKVDALIGPTTTPAALAMLDFVAESRVPLVTTVGSSAIILPLDDKRRWVFKTTQNDDLIAGALIEHMLAAGTKTVGFIGFNDPYGENWFKVFTAMAEKSGLKMVASERFNRTDQSVTGQALKVMTSKPDAVLIAATGGPAVLPQTTLQEKGYKGRIYQTHGVATNDFIRIGGKAVEGTLMAGGPMLVAADLAGNNPIKAVALGYVKAYEGKYGAGTMSTFGANTYDAGLLLQKAIPAALKKAKPGSVEFREALRDALEQSKEVVGAQGIFNMNAQNHNGMDARARVMMAVKDGKWVLLKD</sequence>
<dbReference type="Pfam" id="PF13458">
    <property type="entry name" value="Peripla_BP_6"/>
    <property type="match status" value="1"/>
</dbReference>